<dbReference type="Proteomes" id="UP000244406">
    <property type="component" value="Unassembled WGS sequence"/>
</dbReference>
<evidence type="ECO:0000256" key="8">
    <source>
        <dbReference type="ARBA" id="ARBA00023209"/>
    </source>
</evidence>
<accession>A0A2V1ABV7</accession>
<dbReference type="InterPro" id="IPR043130">
    <property type="entry name" value="CDP-OH_PTrfase_TM_dom"/>
</dbReference>
<dbReference type="InterPro" id="IPR050324">
    <property type="entry name" value="CDP-alcohol_PTase-I"/>
</dbReference>
<dbReference type="GO" id="GO:0032049">
    <property type="term" value="P:cardiolipin biosynthetic process"/>
    <property type="evidence" value="ECO:0007669"/>
    <property type="project" value="TreeGrafter"/>
</dbReference>
<feature type="transmembrane region" description="Helical" evidence="11">
    <location>
        <begin position="224"/>
        <end position="242"/>
    </location>
</feature>
<dbReference type="RefSeq" id="XP_025336449.1">
    <property type="nucleotide sequence ID" value="XM_025481831.1"/>
</dbReference>
<protein>
    <submittedName>
        <fullName evidence="12">CDP-diacylglycerol-glycerol-3-phosphate 3-phosphatidyltransferase</fullName>
    </submittedName>
</protein>
<proteinExistence type="inferred from homology"/>
<keyword evidence="6" id="KW-0443">Lipid metabolism</keyword>
<dbReference type="Gene3D" id="1.20.120.1760">
    <property type="match status" value="1"/>
</dbReference>
<dbReference type="PANTHER" id="PTHR14269">
    <property type="entry name" value="CDP-DIACYLGLYCEROL--GLYCEROL-3-PHOSPHATE 3-PHOSPHATIDYLTRANSFERASE-RELATED"/>
    <property type="match status" value="1"/>
</dbReference>
<keyword evidence="8" id="KW-0594">Phospholipid biosynthesis</keyword>
<keyword evidence="13" id="KW-1185">Reference proteome</keyword>
<dbReference type="PANTHER" id="PTHR14269:SF60">
    <property type="entry name" value="CARDIOLIPIN SYNTHASE (CMP-FORMING)"/>
    <property type="match status" value="1"/>
</dbReference>
<dbReference type="VEuPathDB" id="FungiDB:CXQ87_003351"/>
<keyword evidence="3 10" id="KW-0808">Transferase</keyword>
<evidence type="ECO:0000256" key="7">
    <source>
        <dbReference type="ARBA" id="ARBA00023136"/>
    </source>
</evidence>
<evidence type="ECO:0000256" key="9">
    <source>
        <dbReference type="ARBA" id="ARBA00023264"/>
    </source>
</evidence>
<dbReference type="GO" id="GO:0005739">
    <property type="term" value="C:mitochondrion"/>
    <property type="evidence" value="ECO:0007669"/>
    <property type="project" value="TreeGrafter"/>
</dbReference>
<evidence type="ECO:0000256" key="11">
    <source>
        <dbReference type="SAM" id="Phobius"/>
    </source>
</evidence>
<comment type="subcellular location">
    <subcellularLocation>
        <location evidence="1">Membrane</location>
        <topology evidence="1">Multi-pass membrane protein</topology>
    </subcellularLocation>
</comment>
<evidence type="ECO:0000256" key="1">
    <source>
        <dbReference type="ARBA" id="ARBA00004141"/>
    </source>
</evidence>
<dbReference type="GeneID" id="37003351"/>
<organism evidence="12 13">
    <name type="scientific">Candidozyma duobushaemuli</name>
    <dbReference type="NCBI Taxonomy" id="1231522"/>
    <lineage>
        <taxon>Eukaryota</taxon>
        <taxon>Fungi</taxon>
        <taxon>Dikarya</taxon>
        <taxon>Ascomycota</taxon>
        <taxon>Saccharomycotina</taxon>
        <taxon>Pichiomycetes</taxon>
        <taxon>Metschnikowiaceae</taxon>
        <taxon>Candidozyma</taxon>
    </lineage>
</organism>
<sequence length="286" mass="31823">MLSLYPLRSLRSLRPLSVGPSSRFWAARLGSNQLRAPRQAFSISATQFQKKVEDKKLPPVTSKPEFKKVAASENFSIPKPSEISSQVYTVPNMLTMTRIATTPFIGYFLATGQSTPAIGLFVYSCITDFADGFIARKYNLKSVLGSILDPLADKFLMTVCTVALSVQHIMPWYAATLILGRDVLLSFVSFYIRWRSLPPPKNLKRFLDLSIPTHTVHPNLLGKVNTALQMFYIGGLVLLPWFDEMTGMHETSALVFEYFGYLVTATTFCSGASYLVGRNGAKLLGR</sequence>
<keyword evidence="9" id="KW-1208">Phospholipid metabolism</keyword>
<evidence type="ECO:0000256" key="10">
    <source>
        <dbReference type="RuleBase" id="RU003750"/>
    </source>
</evidence>
<evidence type="ECO:0000256" key="2">
    <source>
        <dbReference type="ARBA" id="ARBA00022516"/>
    </source>
</evidence>
<keyword evidence="7 11" id="KW-0472">Membrane</keyword>
<dbReference type="EMBL" id="PKFP01000003">
    <property type="protein sequence ID" value="PVH15509.1"/>
    <property type="molecule type" value="Genomic_DNA"/>
</dbReference>
<dbReference type="InterPro" id="IPR000462">
    <property type="entry name" value="CDP-OH_P_trans"/>
</dbReference>
<comment type="caution">
    <text evidence="12">The sequence shown here is derived from an EMBL/GenBank/DDBJ whole genome shotgun (WGS) entry which is preliminary data.</text>
</comment>
<evidence type="ECO:0000256" key="6">
    <source>
        <dbReference type="ARBA" id="ARBA00023098"/>
    </source>
</evidence>
<comment type="similarity">
    <text evidence="10">Belongs to the CDP-alcohol phosphatidyltransferase class-I family.</text>
</comment>
<evidence type="ECO:0000313" key="12">
    <source>
        <dbReference type="EMBL" id="PVH15509.1"/>
    </source>
</evidence>
<dbReference type="AlphaFoldDB" id="A0A2V1ABV7"/>
<gene>
    <name evidence="12" type="ORF">CXQ87_003351</name>
</gene>
<keyword evidence="2" id="KW-0444">Lipid biosynthesis</keyword>
<dbReference type="InterPro" id="IPR048254">
    <property type="entry name" value="CDP_ALCOHOL_P_TRANSF_CS"/>
</dbReference>
<dbReference type="GO" id="GO:0016020">
    <property type="term" value="C:membrane"/>
    <property type="evidence" value="ECO:0007669"/>
    <property type="project" value="UniProtKB-SubCell"/>
</dbReference>
<evidence type="ECO:0000313" key="13">
    <source>
        <dbReference type="Proteomes" id="UP000244406"/>
    </source>
</evidence>
<name>A0A2V1ABV7_9ASCO</name>
<dbReference type="PROSITE" id="PS00379">
    <property type="entry name" value="CDP_ALCOHOL_P_TRANSF"/>
    <property type="match status" value="1"/>
</dbReference>
<evidence type="ECO:0000256" key="4">
    <source>
        <dbReference type="ARBA" id="ARBA00022692"/>
    </source>
</evidence>
<dbReference type="GO" id="GO:0043337">
    <property type="term" value="F:cardiolipin synthase (CMP-forming)"/>
    <property type="evidence" value="ECO:0007669"/>
    <property type="project" value="TreeGrafter"/>
</dbReference>
<evidence type="ECO:0000256" key="5">
    <source>
        <dbReference type="ARBA" id="ARBA00022989"/>
    </source>
</evidence>
<evidence type="ECO:0000256" key="3">
    <source>
        <dbReference type="ARBA" id="ARBA00022679"/>
    </source>
</evidence>
<keyword evidence="4 11" id="KW-0812">Transmembrane</keyword>
<feature type="transmembrane region" description="Helical" evidence="11">
    <location>
        <begin position="258"/>
        <end position="277"/>
    </location>
</feature>
<reference evidence="12 13" key="1">
    <citation type="submission" date="2017-12" db="EMBL/GenBank/DDBJ databases">
        <title>Genome Sequence of the Amphotericin B-resistant Candida duobushaemulonii strain, B09383.</title>
        <authorList>
            <person name="Chow N.A."/>
            <person name="Gade L."/>
            <person name="Batra D."/>
            <person name="Rowe L.A."/>
            <person name="Loparev V.N."/>
            <person name="Litvintseva A.P."/>
        </authorList>
    </citation>
    <scope>NUCLEOTIDE SEQUENCE [LARGE SCALE GENOMIC DNA]</scope>
    <source>
        <strain evidence="12 13">B09383</strain>
    </source>
</reference>
<dbReference type="Pfam" id="PF01066">
    <property type="entry name" value="CDP-OH_P_transf"/>
    <property type="match status" value="1"/>
</dbReference>
<keyword evidence="5 11" id="KW-1133">Transmembrane helix</keyword>